<dbReference type="RefSeq" id="WP_067960166.1">
    <property type="nucleotide sequence ID" value="NZ_CP015005.1"/>
</dbReference>
<dbReference type="Gene3D" id="2.60.120.380">
    <property type="match status" value="1"/>
</dbReference>
<gene>
    <name evidence="3" type="ORF">AA2016_2716</name>
    <name evidence="4" type="ORF">FHS67_000304</name>
</gene>
<dbReference type="Proteomes" id="UP000075755">
    <property type="component" value="Chromosome"/>
</dbReference>
<dbReference type="Gene3D" id="2.30.30.40">
    <property type="entry name" value="SH3 Domains"/>
    <property type="match status" value="1"/>
</dbReference>
<sequence>MRKLGLLFAVMLTFAPAVPQVVAAQERMETLRMRPGATQTTVRGIVFGPISASYRLEARAGQRMSLDLNSRNTFLYFNVLDPRGRAIAREQTRWDGRLPASGLYTIQIYLVRAEARRNRPAPFSLSVSIFGRGGEPGPGPNPGPGPGPDPRSWRVVGVTPNDVLNMRSTPSPRGFLIAEIPFDASGLRNLGCQDRQSWCKVRYRGQEGWVNGRFLRPE</sequence>
<feature type="signal peptide" evidence="2">
    <location>
        <begin position="1"/>
        <end position="19"/>
    </location>
</feature>
<protein>
    <recommendedName>
        <fullName evidence="7">SH3b domain-containing protein</fullName>
    </recommendedName>
</protein>
<feature type="chain" id="PRO_5041912926" description="SH3b domain-containing protein" evidence="2">
    <location>
        <begin position="20"/>
        <end position="218"/>
    </location>
</feature>
<evidence type="ECO:0000313" key="6">
    <source>
        <dbReference type="Proteomes" id="UP000577697"/>
    </source>
</evidence>
<feature type="compositionally biased region" description="Pro residues" evidence="1">
    <location>
        <begin position="137"/>
        <end position="149"/>
    </location>
</feature>
<evidence type="ECO:0008006" key="7">
    <source>
        <dbReference type="Google" id="ProtNLM"/>
    </source>
</evidence>
<feature type="region of interest" description="Disordered" evidence="1">
    <location>
        <begin position="127"/>
        <end position="152"/>
    </location>
</feature>
<accession>A0AAC9ARP5</accession>
<dbReference type="Proteomes" id="UP000577697">
    <property type="component" value="Unassembled WGS sequence"/>
</dbReference>
<evidence type="ECO:0000313" key="5">
    <source>
        <dbReference type="Proteomes" id="UP000075755"/>
    </source>
</evidence>
<reference evidence="4 6" key="2">
    <citation type="submission" date="2020-08" db="EMBL/GenBank/DDBJ databases">
        <title>Genomic Encyclopedia of Type Strains, Phase IV (KMG-IV): sequencing the most valuable type-strain genomes for metagenomic binning, comparative biology and taxonomic classification.</title>
        <authorList>
            <person name="Goeker M."/>
        </authorList>
    </citation>
    <scope>NUCLEOTIDE SEQUENCE [LARGE SCALE GENOMIC DNA]</scope>
    <source>
        <strain evidence="4 6">DSM 10368</strain>
    </source>
</reference>
<evidence type="ECO:0000313" key="3">
    <source>
        <dbReference type="EMBL" id="AMS41641.1"/>
    </source>
</evidence>
<keyword evidence="6" id="KW-1185">Reference proteome</keyword>
<organism evidence="3 5">
    <name type="scientific">Aminobacter aminovorans</name>
    <name type="common">Chelatobacter heintzii</name>
    <dbReference type="NCBI Taxonomy" id="83263"/>
    <lineage>
        <taxon>Bacteria</taxon>
        <taxon>Pseudomonadati</taxon>
        <taxon>Pseudomonadota</taxon>
        <taxon>Alphaproteobacteria</taxon>
        <taxon>Hyphomicrobiales</taxon>
        <taxon>Phyllobacteriaceae</taxon>
        <taxon>Aminobacter</taxon>
    </lineage>
</organism>
<dbReference type="EMBL" id="CP015005">
    <property type="protein sequence ID" value="AMS41641.1"/>
    <property type="molecule type" value="Genomic_DNA"/>
</dbReference>
<evidence type="ECO:0000256" key="1">
    <source>
        <dbReference type="SAM" id="MobiDB-lite"/>
    </source>
</evidence>
<dbReference type="AlphaFoldDB" id="A0AAC9ARP5"/>
<evidence type="ECO:0000313" key="4">
    <source>
        <dbReference type="EMBL" id="MBB3704010.1"/>
    </source>
</evidence>
<evidence type="ECO:0000256" key="2">
    <source>
        <dbReference type="SAM" id="SignalP"/>
    </source>
</evidence>
<keyword evidence="2" id="KW-0732">Signal</keyword>
<name>A0AAC9ARP5_AMIAI</name>
<dbReference type="EMBL" id="JACICB010000001">
    <property type="protein sequence ID" value="MBB3704010.1"/>
    <property type="molecule type" value="Genomic_DNA"/>
</dbReference>
<dbReference type="KEGG" id="aak:AA2016_2716"/>
<reference evidence="3 5" key="1">
    <citation type="submission" date="2016-03" db="EMBL/GenBank/DDBJ databases">
        <title>Complete genome of Aminobacter aminovorans KCTC 2477.</title>
        <authorList>
            <person name="Kim K.M."/>
        </authorList>
    </citation>
    <scope>NUCLEOTIDE SEQUENCE [LARGE SCALE GENOMIC DNA]</scope>
    <source>
        <strain evidence="3 5">KCTC 2477</strain>
    </source>
</reference>
<proteinExistence type="predicted"/>